<comment type="caution">
    <text evidence="11">The sequence shown here is derived from an EMBL/GenBank/DDBJ whole genome shotgun (WGS) entry which is preliminary data.</text>
</comment>
<evidence type="ECO:0000256" key="4">
    <source>
        <dbReference type="ARBA" id="ARBA00022692"/>
    </source>
</evidence>
<evidence type="ECO:0000256" key="5">
    <source>
        <dbReference type="ARBA" id="ARBA00022989"/>
    </source>
</evidence>
<keyword evidence="6 9" id="KW-0472">Membrane</keyword>
<dbReference type="CDD" id="cd00386">
    <property type="entry name" value="Heme_Cu_Oxidase_III_like"/>
    <property type="match status" value="1"/>
</dbReference>
<dbReference type="GO" id="GO:0005886">
    <property type="term" value="C:plasma membrane"/>
    <property type="evidence" value="ECO:0007669"/>
    <property type="project" value="UniProtKB-SubCell"/>
</dbReference>
<keyword evidence="5 9" id="KW-1133">Transmembrane helix</keyword>
<accession>A0A2W5THD4</accession>
<evidence type="ECO:0000256" key="6">
    <source>
        <dbReference type="ARBA" id="ARBA00023136"/>
    </source>
</evidence>
<keyword evidence="4 7" id="KW-0812">Transmembrane</keyword>
<feature type="transmembrane region" description="Helical" evidence="9">
    <location>
        <begin position="71"/>
        <end position="92"/>
    </location>
</feature>
<feature type="transmembrane region" description="Helical" evidence="9">
    <location>
        <begin position="27"/>
        <end position="51"/>
    </location>
</feature>
<dbReference type="PROSITE" id="PS50253">
    <property type="entry name" value="COX3"/>
    <property type="match status" value="1"/>
</dbReference>
<feature type="transmembrane region" description="Helical" evidence="9">
    <location>
        <begin position="142"/>
        <end position="165"/>
    </location>
</feature>
<comment type="similarity">
    <text evidence="2 7">Belongs to the cytochrome c oxidase subunit 3 family.</text>
</comment>
<gene>
    <name evidence="11" type="ORF">DI536_13090</name>
</gene>
<evidence type="ECO:0000256" key="2">
    <source>
        <dbReference type="ARBA" id="ARBA00010581"/>
    </source>
</evidence>
<dbReference type="Gene3D" id="1.20.120.80">
    <property type="entry name" value="Cytochrome c oxidase, subunit III, four-helix bundle"/>
    <property type="match status" value="1"/>
</dbReference>
<organism evidence="11 12">
    <name type="scientific">Archangium gephyra</name>
    <dbReference type="NCBI Taxonomy" id="48"/>
    <lineage>
        <taxon>Bacteria</taxon>
        <taxon>Pseudomonadati</taxon>
        <taxon>Myxococcota</taxon>
        <taxon>Myxococcia</taxon>
        <taxon>Myxococcales</taxon>
        <taxon>Cystobacterineae</taxon>
        <taxon>Archangiaceae</taxon>
        <taxon>Archangium</taxon>
    </lineage>
</organism>
<dbReference type="InterPro" id="IPR013833">
    <property type="entry name" value="Cyt_c_oxidase_su3_a-hlx"/>
</dbReference>
<comment type="subcellular location">
    <subcellularLocation>
        <location evidence="1 7">Cell membrane</location>
        <topology evidence="1 7">Multi-pass membrane protein</topology>
    </subcellularLocation>
</comment>
<evidence type="ECO:0000313" key="11">
    <source>
        <dbReference type="EMBL" id="PZR13217.1"/>
    </source>
</evidence>
<feature type="region of interest" description="Disordered" evidence="8">
    <location>
        <begin position="1"/>
        <end position="20"/>
    </location>
</feature>
<dbReference type="InterPro" id="IPR024791">
    <property type="entry name" value="Cyt_c/ubiquinol_Oxase_su3"/>
</dbReference>
<dbReference type="Pfam" id="PF00510">
    <property type="entry name" value="COX3"/>
    <property type="match status" value="1"/>
</dbReference>
<dbReference type="EMBL" id="QFQP01000010">
    <property type="protein sequence ID" value="PZR13217.1"/>
    <property type="molecule type" value="Genomic_DNA"/>
</dbReference>
<evidence type="ECO:0000256" key="7">
    <source>
        <dbReference type="RuleBase" id="RU003376"/>
    </source>
</evidence>
<evidence type="ECO:0000256" key="3">
    <source>
        <dbReference type="ARBA" id="ARBA00022475"/>
    </source>
</evidence>
<dbReference type="GO" id="GO:0019646">
    <property type="term" value="P:aerobic electron transport chain"/>
    <property type="evidence" value="ECO:0007669"/>
    <property type="project" value="InterPro"/>
</dbReference>
<feature type="transmembrane region" description="Helical" evidence="9">
    <location>
        <begin position="177"/>
        <end position="195"/>
    </location>
</feature>
<protein>
    <recommendedName>
        <fullName evidence="10">Heme-copper oxidase subunit III family profile domain-containing protein</fullName>
    </recommendedName>
</protein>
<evidence type="ECO:0000259" key="10">
    <source>
        <dbReference type="PROSITE" id="PS50253"/>
    </source>
</evidence>
<dbReference type="InterPro" id="IPR035973">
    <property type="entry name" value="Cyt_c_oxidase_su3-like_sf"/>
</dbReference>
<sequence>MTMEATMTAPTQPAPSPQRRRQVVPSAVLGTLIFIFTEVMFFSGLISAFTISKAGALPGTWPMPGQPRLPAEATMLNTALLILSAIVLLVGWRLSKKSSPIAHWVVLAAWGLGAGFVALQGVEWAALLANGMTLTSSPLGSFFYVIVGGHALHAVGALIALFFAWVQMARGKLTGGLFFGAQTFWYFVVAMWPIIYARVYF</sequence>
<evidence type="ECO:0000256" key="9">
    <source>
        <dbReference type="SAM" id="Phobius"/>
    </source>
</evidence>
<proteinExistence type="inferred from homology"/>
<evidence type="ECO:0000256" key="8">
    <source>
        <dbReference type="SAM" id="MobiDB-lite"/>
    </source>
</evidence>
<keyword evidence="3" id="KW-1003">Cell membrane</keyword>
<dbReference type="PANTHER" id="PTHR11403">
    <property type="entry name" value="CYTOCHROME C OXIDASE SUBUNIT III"/>
    <property type="match status" value="1"/>
</dbReference>
<dbReference type="AlphaFoldDB" id="A0A2W5THD4"/>
<dbReference type="InterPro" id="IPR000298">
    <property type="entry name" value="Cyt_c_oxidase-like_su3"/>
</dbReference>
<evidence type="ECO:0000313" key="12">
    <source>
        <dbReference type="Proteomes" id="UP000249061"/>
    </source>
</evidence>
<name>A0A2W5THD4_9BACT</name>
<evidence type="ECO:0000256" key="1">
    <source>
        <dbReference type="ARBA" id="ARBA00004651"/>
    </source>
</evidence>
<dbReference type="GO" id="GO:0004129">
    <property type="term" value="F:cytochrome-c oxidase activity"/>
    <property type="evidence" value="ECO:0007669"/>
    <property type="project" value="InterPro"/>
</dbReference>
<dbReference type="SUPFAM" id="SSF81452">
    <property type="entry name" value="Cytochrome c oxidase subunit III-like"/>
    <property type="match status" value="1"/>
</dbReference>
<feature type="domain" description="Heme-copper oxidase subunit III family profile" evidence="10">
    <location>
        <begin position="1"/>
        <end position="201"/>
    </location>
</feature>
<dbReference type="PANTHER" id="PTHR11403:SF2">
    <property type="entry name" value="CYTOCHROME BO(3) UBIQUINOL OXIDASE SUBUNIT 3"/>
    <property type="match status" value="1"/>
</dbReference>
<feature type="transmembrane region" description="Helical" evidence="9">
    <location>
        <begin position="104"/>
        <end position="122"/>
    </location>
</feature>
<reference evidence="11 12" key="1">
    <citation type="submission" date="2017-08" db="EMBL/GenBank/DDBJ databases">
        <title>Infants hospitalized years apart are colonized by the same room-sourced microbial strains.</title>
        <authorList>
            <person name="Brooks B."/>
            <person name="Olm M.R."/>
            <person name="Firek B.A."/>
            <person name="Baker R."/>
            <person name="Thomas B.C."/>
            <person name="Morowitz M.J."/>
            <person name="Banfield J.F."/>
        </authorList>
    </citation>
    <scope>NUCLEOTIDE SEQUENCE [LARGE SCALE GENOMIC DNA]</scope>
    <source>
        <strain evidence="11">S2_003_000_R2_14</strain>
    </source>
</reference>
<dbReference type="Proteomes" id="UP000249061">
    <property type="component" value="Unassembled WGS sequence"/>
</dbReference>